<comment type="caution">
    <text evidence="3">The sequence shown here is derived from an EMBL/GenBank/DDBJ whole genome shotgun (WGS) entry which is preliminary data.</text>
</comment>
<dbReference type="InterPro" id="IPR039391">
    <property type="entry name" value="Phytocyanin-like"/>
</dbReference>
<dbReference type="PANTHER" id="PTHR33021">
    <property type="entry name" value="BLUE COPPER PROTEIN"/>
    <property type="match status" value="1"/>
</dbReference>
<evidence type="ECO:0000313" key="3">
    <source>
        <dbReference type="EMBL" id="KAK6917315.1"/>
    </source>
</evidence>
<dbReference type="InterPro" id="IPR008972">
    <property type="entry name" value="Cupredoxin"/>
</dbReference>
<reference evidence="3 4" key="1">
    <citation type="submission" date="2023-12" db="EMBL/GenBank/DDBJ databases">
        <title>A high-quality genome assembly for Dillenia turbinata (Dilleniales).</title>
        <authorList>
            <person name="Chanderbali A."/>
        </authorList>
    </citation>
    <scope>NUCLEOTIDE SEQUENCE [LARGE SCALE GENOMIC DNA]</scope>
    <source>
        <strain evidence="3">LSX21</strain>
        <tissue evidence="3">Leaf</tissue>
    </source>
</reference>
<dbReference type="Proteomes" id="UP001370490">
    <property type="component" value="Unassembled WGS sequence"/>
</dbReference>
<dbReference type="PANTHER" id="PTHR33021:SF377">
    <property type="entry name" value="OS02G0731400 PROTEIN"/>
    <property type="match status" value="1"/>
</dbReference>
<feature type="domain" description="Phytocyanin" evidence="2">
    <location>
        <begin position="33"/>
        <end position="97"/>
    </location>
</feature>
<evidence type="ECO:0000256" key="1">
    <source>
        <dbReference type="SAM" id="SignalP"/>
    </source>
</evidence>
<dbReference type="SUPFAM" id="SSF49503">
    <property type="entry name" value="Cupredoxins"/>
    <property type="match status" value="1"/>
</dbReference>
<feature type="signal peptide" evidence="1">
    <location>
        <begin position="1"/>
        <end position="32"/>
    </location>
</feature>
<proteinExistence type="predicted"/>
<keyword evidence="1" id="KW-0732">Signal</keyword>
<accession>A0AAN8UKS5</accession>
<name>A0AAN8UKS5_9MAGN</name>
<feature type="chain" id="PRO_5042959226" evidence="1">
    <location>
        <begin position="33"/>
        <end position="97"/>
    </location>
</feature>
<dbReference type="GO" id="GO:0009055">
    <property type="term" value="F:electron transfer activity"/>
    <property type="evidence" value="ECO:0007669"/>
    <property type="project" value="InterPro"/>
</dbReference>
<dbReference type="Gene3D" id="2.60.40.420">
    <property type="entry name" value="Cupredoxins - blue copper proteins"/>
    <property type="match status" value="1"/>
</dbReference>
<dbReference type="AlphaFoldDB" id="A0AAN8UKS5"/>
<dbReference type="PROSITE" id="PS51485">
    <property type="entry name" value="PHYTOCYANIN"/>
    <property type="match status" value="1"/>
</dbReference>
<gene>
    <name evidence="3" type="ORF">RJ641_018066</name>
</gene>
<dbReference type="Pfam" id="PF02298">
    <property type="entry name" value="Cu_bind_like"/>
    <property type="match status" value="1"/>
</dbReference>
<evidence type="ECO:0000259" key="2">
    <source>
        <dbReference type="PROSITE" id="PS51485"/>
    </source>
</evidence>
<sequence>MAHQGGGNSFKAQAIDTILLVSLALHLKTAQATDYIVGDDKGWDFGVEGWAKGKSFKAGDNLIFKYNPQNHDVVKDDAAGYSACHCERGMKIEAIAS</sequence>
<organism evidence="3 4">
    <name type="scientific">Dillenia turbinata</name>
    <dbReference type="NCBI Taxonomy" id="194707"/>
    <lineage>
        <taxon>Eukaryota</taxon>
        <taxon>Viridiplantae</taxon>
        <taxon>Streptophyta</taxon>
        <taxon>Embryophyta</taxon>
        <taxon>Tracheophyta</taxon>
        <taxon>Spermatophyta</taxon>
        <taxon>Magnoliopsida</taxon>
        <taxon>eudicotyledons</taxon>
        <taxon>Gunneridae</taxon>
        <taxon>Pentapetalae</taxon>
        <taxon>Dilleniales</taxon>
        <taxon>Dilleniaceae</taxon>
        <taxon>Dillenia</taxon>
    </lineage>
</organism>
<dbReference type="InterPro" id="IPR003245">
    <property type="entry name" value="Phytocyanin_dom"/>
</dbReference>
<dbReference type="EMBL" id="JBAMMX010000023">
    <property type="protein sequence ID" value="KAK6917315.1"/>
    <property type="molecule type" value="Genomic_DNA"/>
</dbReference>
<evidence type="ECO:0000313" key="4">
    <source>
        <dbReference type="Proteomes" id="UP001370490"/>
    </source>
</evidence>
<keyword evidence="4" id="KW-1185">Reference proteome</keyword>
<dbReference type="GO" id="GO:0005886">
    <property type="term" value="C:plasma membrane"/>
    <property type="evidence" value="ECO:0007669"/>
    <property type="project" value="TreeGrafter"/>
</dbReference>
<protein>
    <submittedName>
        <fullName evidence="3">Phytocyanin domain</fullName>
    </submittedName>
</protein>